<dbReference type="Proteomes" id="UP000256970">
    <property type="component" value="Unassembled WGS sequence"/>
</dbReference>
<accession>A0A383VUR2</accession>
<gene>
    <name evidence="1" type="ORF">BQ4739_LOCUS9251</name>
</gene>
<evidence type="ECO:0000313" key="1">
    <source>
        <dbReference type="EMBL" id="SZX68941.1"/>
    </source>
</evidence>
<name>A0A383VUR2_TETOB</name>
<protein>
    <submittedName>
        <fullName evidence="1">Uncharacterized protein</fullName>
    </submittedName>
</protein>
<dbReference type="AlphaFoldDB" id="A0A383VUR2"/>
<keyword evidence="2" id="KW-1185">Reference proteome</keyword>
<sequence>MPALAAALTALHAAAKHCAPKPLNPSTHELAVSLLQFWTSLVVGLQSATPGLICLLVGPTVAPAANLAAALMRAWQGPEAPAAAAAAAAHADRCSHKACPPDAQEAMRAATGTAHCLAAIVFQSLKQIEPQQAAESLAPFEELHMLLCLNLGRVAGQLHAVNRGKSNLTTSSSSSSSRARQQK</sequence>
<reference evidence="1 2" key="1">
    <citation type="submission" date="2016-10" db="EMBL/GenBank/DDBJ databases">
        <authorList>
            <person name="Cai Z."/>
        </authorList>
    </citation>
    <scope>NUCLEOTIDE SEQUENCE [LARGE SCALE GENOMIC DNA]</scope>
</reference>
<dbReference type="EMBL" id="FNXT01000890">
    <property type="protein sequence ID" value="SZX68941.1"/>
    <property type="molecule type" value="Genomic_DNA"/>
</dbReference>
<proteinExistence type="predicted"/>
<organism evidence="1 2">
    <name type="scientific">Tetradesmus obliquus</name>
    <name type="common">Green alga</name>
    <name type="synonym">Acutodesmus obliquus</name>
    <dbReference type="NCBI Taxonomy" id="3088"/>
    <lineage>
        <taxon>Eukaryota</taxon>
        <taxon>Viridiplantae</taxon>
        <taxon>Chlorophyta</taxon>
        <taxon>core chlorophytes</taxon>
        <taxon>Chlorophyceae</taxon>
        <taxon>CS clade</taxon>
        <taxon>Sphaeropleales</taxon>
        <taxon>Scenedesmaceae</taxon>
        <taxon>Tetradesmus</taxon>
    </lineage>
</organism>
<evidence type="ECO:0000313" key="2">
    <source>
        <dbReference type="Proteomes" id="UP000256970"/>
    </source>
</evidence>